<dbReference type="PANTHER" id="PTHR45528:SF1">
    <property type="entry name" value="SENSOR HISTIDINE KINASE CPXA"/>
    <property type="match status" value="1"/>
</dbReference>
<accession>A0ABT1Y7G8</accession>
<dbReference type="CDD" id="cd06225">
    <property type="entry name" value="HAMP"/>
    <property type="match status" value="1"/>
</dbReference>
<keyword evidence="10 17" id="KW-0067">ATP-binding</keyword>
<dbReference type="PROSITE" id="PS50885">
    <property type="entry name" value="HAMP"/>
    <property type="match status" value="1"/>
</dbReference>
<evidence type="ECO:0000256" key="9">
    <source>
        <dbReference type="ARBA" id="ARBA00022777"/>
    </source>
</evidence>
<dbReference type="Pfam" id="PF00672">
    <property type="entry name" value="HAMP"/>
    <property type="match status" value="1"/>
</dbReference>
<name>A0ABT1Y7G8_9FIRM</name>
<dbReference type="SMART" id="SM00304">
    <property type="entry name" value="HAMP"/>
    <property type="match status" value="1"/>
</dbReference>
<evidence type="ECO:0000259" key="15">
    <source>
        <dbReference type="PROSITE" id="PS50109"/>
    </source>
</evidence>
<keyword evidence="8" id="KW-0547">Nucleotide-binding</keyword>
<dbReference type="InterPro" id="IPR036890">
    <property type="entry name" value="HATPase_C_sf"/>
</dbReference>
<evidence type="ECO:0000256" key="6">
    <source>
        <dbReference type="ARBA" id="ARBA00022679"/>
    </source>
</evidence>
<keyword evidence="11 14" id="KW-1133">Transmembrane helix</keyword>
<proteinExistence type="predicted"/>
<dbReference type="InterPro" id="IPR050398">
    <property type="entry name" value="HssS/ArlS-like"/>
</dbReference>
<evidence type="ECO:0000256" key="3">
    <source>
        <dbReference type="ARBA" id="ARBA00012438"/>
    </source>
</evidence>
<dbReference type="Proteomes" id="UP001524944">
    <property type="component" value="Unassembled WGS sequence"/>
</dbReference>
<comment type="subcellular location">
    <subcellularLocation>
        <location evidence="2">Cell membrane</location>
        <topology evidence="2">Multi-pass membrane protein</topology>
    </subcellularLocation>
</comment>
<evidence type="ECO:0000256" key="14">
    <source>
        <dbReference type="SAM" id="Phobius"/>
    </source>
</evidence>
<evidence type="ECO:0000256" key="4">
    <source>
        <dbReference type="ARBA" id="ARBA00022475"/>
    </source>
</evidence>
<dbReference type="InterPro" id="IPR003594">
    <property type="entry name" value="HATPase_dom"/>
</dbReference>
<comment type="catalytic activity">
    <reaction evidence="1">
        <text>ATP + protein L-histidine = ADP + protein N-phospho-L-histidine.</text>
        <dbReference type="EC" id="2.7.13.3"/>
    </reaction>
</comment>
<dbReference type="InterPro" id="IPR036097">
    <property type="entry name" value="HisK_dim/P_sf"/>
</dbReference>
<evidence type="ECO:0000256" key="13">
    <source>
        <dbReference type="ARBA" id="ARBA00023136"/>
    </source>
</evidence>
<evidence type="ECO:0000256" key="8">
    <source>
        <dbReference type="ARBA" id="ARBA00022741"/>
    </source>
</evidence>
<feature type="transmembrane region" description="Helical" evidence="14">
    <location>
        <begin position="224"/>
        <end position="248"/>
    </location>
</feature>
<dbReference type="Pfam" id="PF00512">
    <property type="entry name" value="HisKA"/>
    <property type="match status" value="1"/>
</dbReference>
<evidence type="ECO:0000256" key="11">
    <source>
        <dbReference type="ARBA" id="ARBA00022989"/>
    </source>
</evidence>
<dbReference type="SUPFAM" id="SSF55874">
    <property type="entry name" value="ATPase domain of HSP90 chaperone/DNA topoisomerase II/histidine kinase"/>
    <property type="match status" value="1"/>
</dbReference>
<evidence type="ECO:0000256" key="12">
    <source>
        <dbReference type="ARBA" id="ARBA00023012"/>
    </source>
</evidence>
<feature type="domain" description="Histidine kinase" evidence="15">
    <location>
        <begin position="306"/>
        <end position="520"/>
    </location>
</feature>
<dbReference type="Gene3D" id="6.10.340.10">
    <property type="match status" value="1"/>
</dbReference>
<dbReference type="CDD" id="cd00075">
    <property type="entry name" value="HATPase"/>
    <property type="match status" value="1"/>
</dbReference>
<keyword evidence="6" id="KW-0808">Transferase</keyword>
<sequence>MKNNGQGQMSKRLRKILALPVSGIRFFNRTIREKLEFSIRFKLSVNFLKIFIKAMVLAGLGIFFIFGASNIFLAVQEDFAALENFMETEMKAPVDHQSDHQRGGLAAEEGEVQSSLSRIKEFAAKEDLPLMVYDQSRSRTLILATDPTLANDGFPRLIGVVGRDKHTYLAVNRDSINRLRSSPLLRFFPFFANQNPSSIPLPYTLVSYTDLGPVLSGMIRLAKIMLVVGTLVFLLSLISIAMIGRGFFQPIKEMTQTVRDISERNLNLRLNVSGSKDELKELAMTFNEMMNRIENNYNRQKQFVSDASHELRTPIAVIQGYADMLDRWGKDDREVLQESIDAIKNEGENMKELIDKLLFLARHDKENFVLQKEEFNLTEVLQEIAKETQIIDDTHKISFDIQGQGEARICADKNRIKQAIRIFIDNALKYTPPGGEIAVTLGRTEDFWTISIKDSGIGMTGEELEHIFDRFYRSEASRTKEKGGHGLGLAIAKIIILGHQGKIKVKSRPGMGSEFIILLK</sequence>
<dbReference type="Gene3D" id="3.30.565.10">
    <property type="entry name" value="Histidine kinase-like ATPase, C-terminal domain"/>
    <property type="match status" value="1"/>
</dbReference>
<evidence type="ECO:0000313" key="18">
    <source>
        <dbReference type="Proteomes" id="UP001524944"/>
    </source>
</evidence>
<dbReference type="InterPro" id="IPR003661">
    <property type="entry name" value="HisK_dim/P_dom"/>
</dbReference>
<dbReference type="EMBL" id="JANPWE010000007">
    <property type="protein sequence ID" value="MCR6546421.1"/>
    <property type="molecule type" value="Genomic_DNA"/>
</dbReference>
<comment type="caution">
    <text evidence="17">The sequence shown here is derived from an EMBL/GenBank/DDBJ whole genome shotgun (WGS) entry which is preliminary data.</text>
</comment>
<dbReference type="EC" id="2.7.13.3" evidence="3"/>
<keyword evidence="18" id="KW-1185">Reference proteome</keyword>
<dbReference type="RefSeq" id="WP_257913859.1">
    <property type="nucleotide sequence ID" value="NZ_JANPWE010000007.1"/>
</dbReference>
<keyword evidence="5" id="KW-0597">Phosphoprotein</keyword>
<organism evidence="17 18">
    <name type="scientific">Dehalobacterium formicoaceticum</name>
    <dbReference type="NCBI Taxonomy" id="51515"/>
    <lineage>
        <taxon>Bacteria</taxon>
        <taxon>Bacillati</taxon>
        <taxon>Bacillota</taxon>
        <taxon>Clostridia</taxon>
        <taxon>Eubacteriales</taxon>
        <taxon>Peptococcaceae</taxon>
        <taxon>Dehalobacterium</taxon>
    </lineage>
</organism>
<evidence type="ECO:0000313" key="17">
    <source>
        <dbReference type="EMBL" id="MCR6546421.1"/>
    </source>
</evidence>
<gene>
    <name evidence="17" type="ORF">NVS47_13020</name>
</gene>
<evidence type="ECO:0000256" key="1">
    <source>
        <dbReference type="ARBA" id="ARBA00000085"/>
    </source>
</evidence>
<keyword evidence="13 14" id="KW-0472">Membrane</keyword>
<protein>
    <recommendedName>
        <fullName evidence="3">histidine kinase</fullName>
        <ecNumber evidence="3">2.7.13.3</ecNumber>
    </recommendedName>
</protein>
<dbReference type="Pfam" id="PF02518">
    <property type="entry name" value="HATPase_c"/>
    <property type="match status" value="1"/>
</dbReference>
<dbReference type="InterPro" id="IPR004358">
    <property type="entry name" value="Sig_transdc_His_kin-like_C"/>
</dbReference>
<dbReference type="Gene3D" id="1.10.287.130">
    <property type="match status" value="1"/>
</dbReference>
<feature type="transmembrane region" description="Helical" evidence="14">
    <location>
        <begin position="50"/>
        <end position="75"/>
    </location>
</feature>
<keyword evidence="4" id="KW-1003">Cell membrane</keyword>
<dbReference type="InterPro" id="IPR003660">
    <property type="entry name" value="HAMP_dom"/>
</dbReference>
<keyword evidence="12" id="KW-0902">Two-component regulatory system</keyword>
<dbReference type="SMART" id="SM00387">
    <property type="entry name" value="HATPase_c"/>
    <property type="match status" value="1"/>
</dbReference>
<evidence type="ECO:0000259" key="16">
    <source>
        <dbReference type="PROSITE" id="PS50885"/>
    </source>
</evidence>
<evidence type="ECO:0000256" key="10">
    <source>
        <dbReference type="ARBA" id="ARBA00022840"/>
    </source>
</evidence>
<reference evidence="17 18" key="1">
    <citation type="submission" date="2022-08" db="EMBL/GenBank/DDBJ databases">
        <title>Proteogenomics of the novel Dehalobacterium formicoaceticum strain EZ94 highlights a key role of methyltransferases during anaerobic dichloromethane degradation.</title>
        <authorList>
            <person name="Wasmund K."/>
        </authorList>
    </citation>
    <scope>NUCLEOTIDE SEQUENCE [LARGE SCALE GENOMIC DNA]</scope>
    <source>
        <strain evidence="17 18">EZ94</strain>
    </source>
</reference>
<feature type="domain" description="HAMP" evidence="16">
    <location>
        <begin position="245"/>
        <end position="298"/>
    </location>
</feature>
<keyword evidence="7 14" id="KW-0812">Transmembrane</keyword>
<evidence type="ECO:0000256" key="2">
    <source>
        <dbReference type="ARBA" id="ARBA00004651"/>
    </source>
</evidence>
<dbReference type="PROSITE" id="PS50109">
    <property type="entry name" value="HIS_KIN"/>
    <property type="match status" value="1"/>
</dbReference>
<dbReference type="SUPFAM" id="SSF158472">
    <property type="entry name" value="HAMP domain-like"/>
    <property type="match status" value="1"/>
</dbReference>
<dbReference type="InterPro" id="IPR005467">
    <property type="entry name" value="His_kinase_dom"/>
</dbReference>
<dbReference type="PRINTS" id="PR00344">
    <property type="entry name" value="BCTRLSENSOR"/>
</dbReference>
<evidence type="ECO:0000256" key="5">
    <source>
        <dbReference type="ARBA" id="ARBA00022553"/>
    </source>
</evidence>
<dbReference type="GO" id="GO:0005524">
    <property type="term" value="F:ATP binding"/>
    <property type="evidence" value="ECO:0007669"/>
    <property type="project" value="UniProtKB-KW"/>
</dbReference>
<dbReference type="SUPFAM" id="SSF47384">
    <property type="entry name" value="Homodimeric domain of signal transducing histidine kinase"/>
    <property type="match status" value="1"/>
</dbReference>
<keyword evidence="9" id="KW-0418">Kinase</keyword>
<dbReference type="CDD" id="cd00082">
    <property type="entry name" value="HisKA"/>
    <property type="match status" value="1"/>
</dbReference>
<evidence type="ECO:0000256" key="7">
    <source>
        <dbReference type="ARBA" id="ARBA00022692"/>
    </source>
</evidence>
<dbReference type="SMART" id="SM00388">
    <property type="entry name" value="HisKA"/>
    <property type="match status" value="1"/>
</dbReference>
<dbReference type="PANTHER" id="PTHR45528">
    <property type="entry name" value="SENSOR HISTIDINE KINASE CPXA"/>
    <property type="match status" value="1"/>
</dbReference>